<keyword evidence="15" id="KW-0675">Receptor</keyword>
<dbReference type="Gene3D" id="2.40.170.20">
    <property type="entry name" value="TonB-dependent receptor, beta-barrel domain"/>
    <property type="match status" value="1"/>
</dbReference>
<proteinExistence type="inferred from homology"/>
<dbReference type="InterPro" id="IPR036942">
    <property type="entry name" value="Beta-barrel_TonB_sf"/>
</dbReference>
<dbReference type="AlphaFoldDB" id="A0A2S9IMX7"/>
<dbReference type="GO" id="GO:0009279">
    <property type="term" value="C:cell outer membrane"/>
    <property type="evidence" value="ECO:0007669"/>
    <property type="project" value="UniProtKB-SubCell"/>
</dbReference>
<evidence type="ECO:0000256" key="6">
    <source>
        <dbReference type="ARBA" id="ARBA00023065"/>
    </source>
</evidence>
<evidence type="ECO:0000256" key="8">
    <source>
        <dbReference type="ARBA" id="ARBA00023136"/>
    </source>
</evidence>
<name>A0A2S9IMX7_9HYPH</name>
<keyword evidence="4 10" id="KW-0812">Transmembrane</keyword>
<dbReference type="PANTHER" id="PTHR30069:SF53">
    <property type="entry name" value="COLICIN I RECEPTOR-RELATED"/>
    <property type="match status" value="1"/>
</dbReference>
<feature type="domain" description="TonB-dependent receptor-like beta-barrel" evidence="13">
    <location>
        <begin position="241"/>
        <end position="622"/>
    </location>
</feature>
<evidence type="ECO:0000256" key="4">
    <source>
        <dbReference type="ARBA" id="ARBA00022692"/>
    </source>
</evidence>
<evidence type="ECO:0000259" key="13">
    <source>
        <dbReference type="Pfam" id="PF00593"/>
    </source>
</evidence>
<evidence type="ECO:0000259" key="14">
    <source>
        <dbReference type="Pfam" id="PF07715"/>
    </source>
</evidence>
<dbReference type="PROSITE" id="PS52016">
    <property type="entry name" value="TONB_DEPENDENT_REC_3"/>
    <property type="match status" value="1"/>
</dbReference>
<feature type="signal peptide" evidence="12">
    <location>
        <begin position="1"/>
        <end position="26"/>
    </location>
</feature>
<evidence type="ECO:0000256" key="11">
    <source>
        <dbReference type="RuleBase" id="RU003357"/>
    </source>
</evidence>
<dbReference type="GO" id="GO:0015344">
    <property type="term" value="F:siderophore uptake transmembrane transporter activity"/>
    <property type="evidence" value="ECO:0007669"/>
    <property type="project" value="TreeGrafter"/>
</dbReference>
<feature type="domain" description="TonB-dependent receptor plug" evidence="14">
    <location>
        <begin position="51"/>
        <end position="158"/>
    </location>
</feature>
<keyword evidence="8 10" id="KW-0472">Membrane</keyword>
<gene>
    <name evidence="15" type="ORF">C5748_19690</name>
</gene>
<keyword evidence="6" id="KW-0406">Ion transport</keyword>
<keyword evidence="3 10" id="KW-1134">Transmembrane beta strand</keyword>
<evidence type="ECO:0000313" key="15">
    <source>
        <dbReference type="EMBL" id="PRD41876.1"/>
    </source>
</evidence>
<evidence type="ECO:0000256" key="10">
    <source>
        <dbReference type="PROSITE-ProRule" id="PRU01360"/>
    </source>
</evidence>
<dbReference type="Proteomes" id="UP000239434">
    <property type="component" value="Unassembled WGS sequence"/>
</dbReference>
<dbReference type="InterPro" id="IPR039426">
    <property type="entry name" value="TonB-dep_rcpt-like"/>
</dbReference>
<dbReference type="Gene3D" id="2.170.130.10">
    <property type="entry name" value="TonB-dependent receptor, plug domain"/>
    <property type="match status" value="1"/>
</dbReference>
<keyword evidence="16" id="KW-1185">Reference proteome</keyword>
<organism evidence="15 16">
    <name type="scientific">Phyllobacterium phragmitis</name>
    <dbReference type="NCBI Taxonomy" id="2670329"/>
    <lineage>
        <taxon>Bacteria</taxon>
        <taxon>Pseudomonadati</taxon>
        <taxon>Pseudomonadota</taxon>
        <taxon>Alphaproteobacteria</taxon>
        <taxon>Hyphomicrobiales</taxon>
        <taxon>Phyllobacteriaceae</taxon>
        <taxon>Phyllobacterium</taxon>
    </lineage>
</organism>
<dbReference type="SUPFAM" id="SSF56935">
    <property type="entry name" value="Porins"/>
    <property type="match status" value="1"/>
</dbReference>
<comment type="subcellular location">
    <subcellularLocation>
        <location evidence="1 10">Cell outer membrane</location>
        <topology evidence="1 10">Multi-pass membrane protein</topology>
    </subcellularLocation>
</comment>
<dbReference type="EMBL" id="PVBR01000016">
    <property type="protein sequence ID" value="PRD41876.1"/>
    <property type="molecule type" value="Genomic_DNA"/>
</dbReference>
<keyword evidence="2 10" id="KW-0813">Transport</keyword>
<accession>A0A2S9IMX7</accession>
<reference evidence="15 16" key="1">
    <citation type="submission" date="2018-02" db="EMBL/GenBank/DDBJ databases">
        <title>The draft genome of Phyllobacterium sp. 1N-3.</title>
        <authorList>
            <person name="Liu L."/>
            <person name="Li L."/>
            <person name="Zhang X."/>
            <person name="Wang T."/>
            <person name="Liang L."/>
        </authorList>
    </citation>
    <scope>NUCLEOTIDE SEQUENCE [LARGE SCALE GENOMIC DNA]</scope>
    <source>
        <strain evidence="15 16">1N-3</strain>
    </source>
</reference>
<protein>
    <submittedName>
        <fullName evidence="15">TonB-dependent receptor</fullName>
    </submittedName>
</protein>
<dbReference type="RefSeq" id="WP_105743638.1">
    <property type="nucleotide sequence ID" value="NZ_PVBR01000016.1"/>
</dbReference>
<dbReference type="PANTHER" id="PTHR30069">
    <property type="entry name" value="TONB-DEPENDENT OUTER MEMBRANE RECEPTOR"/>
    <property type="match status" value="1"/>
</dbReference>
<comment type="caution">
    <text evidence="15">The sequence shown here is derived from an EMBL/GenBank/DDBJ whole genome shotgun (WGS) entry which is preliminary data.</text>
</comment>
<keyword evidence="9 10" id="KW-0998">Cell outer membrane</keyword>
<evidence type="ECO:0000256" key="12">
    <source>
        <dbReference type="SAM" id="SignalP"/>
    </source>
</evidence>
<evidence type="ECO:0000256" key="9">
    <source>
        <dbReference type="ARBA" id="ARBA00023237"/>
    </source>
</evidence>
<comment type="similarity">
    <text evidence="10 11">Belongs to the TonB-dependent receptor family.</text>
</comment>
<keyword evidence="7 11" id="KW-0798">TonB box</keyword>
<evidence type="ECO:0000256" key="3">
    <source>
        <dbReference type="ARBA" id="ARBA00022452"/>
    </source>
</evidence>
<evidence type="ECO:0000256" key="7">
    <source>
        <dbReference type="ARBA" id="ARBA00023077"/>
    </source>
</evidence>
<dbReference type="Pfam" id="PF00593">
    <property type="entry name" value="TonB_dep_Rec_b-barrel"/>
    <property type="match status" value="1"/>
</dbReference>
<dbReference type="InterPro" id="IPR012910">
    <property type="entry name" value="Plug_dom"/>
</dbReference>
<dbReference type="InterPro" id="IPR000531">
    <property type="entry name" value="Beta-barrel_TonB"/>
</dbReference>
<feature type="chain" id="PRO_5015665135" evidence="12">
    <location>
        <begin position="27"/>
        <end position="651"/>
    </location>
</feature>
<evidence type="ECO:0000256" key="1">
    <source>
        <dbReference type="ARBA" id="ARBA00004571"/>
    </source>
</evidence>
<dbReference type="GO" id="GO:0044718">
    <property type="term" value="P:siderophore transmembrane transport"/>
    <property type="evidence" value="ECO:0007669"/>
    <property type="project" value="TreeGrafter"/>
</dbReference>
<evidence type="ECO:0000313" key="16">
    <source>
        <dbReference type="Proteomes" id="UP000239434"/>
    </source>
</evidence>
<evidence type="ECO:0000256" key="5">
    <source>
        <dbReference type="ARBA" id="ARBA00022729"/>
    </source>
</evidence>
<evidence type="ECO:0000256" key="2">
    <source>
        <dbReference type="ARBA" id="ARBA00022448"/>
    </source>
</evidence>
<dbReference type="InterPro" id="IPR037066">
    <property type="entry name" value="Plug_dom_sf"/>
</dbReference>
<keyword evidence="5 12" id="KW-0732">Signal</keyword>
<dbReference type="CDD" id="cd01347">
    <property type="entry name" value="ligand_gated_channel"/>
    <property type="match status" value="1"/>
</dbReference>
<dbReference type="Pfam" id="PF07715">
    <property type="entry name" value="Plug"/>
    <property type="match status" value="1"/>
</dbReference>
<sequence length="651" mass="70834">MNNDRLLPGYFFILAATITASTGALAQTAEDGTILLEPIVVTATSSERFLKDAPASVTVVTGEELRERPVQDLAQAVEGTPGVQLTGIGLGRRGISIRGMLPEQTLVLVDGMRVSNSASAVAHSDYELGWVPAEAIERIEVVRGPMSSLYGSEALGGVVNIITRQATDKWRGSFGSLGQLTEHGLGGGGHNFSFYAGGPIIPGILGLNIWGQYRARPELVSPHDERLSSLGDEKAFTGNATLTWTPDAQQRIDLSYGAGSEKRWRNTQGAGRFPTFYRSDDDITRRHVSLSHTGDWDWGTSRVRIYSSMLERENERSDGAPVSGPQKFTDAAGDAQVSFSPLDNHKVTVGGEIRRERLDDPTVNESGRAEQTHFATFIQDEISLGDKWELVLGSRFDDHEAFGWHASPRTYLLYHLNDALTFKGGVGAGFKAPTLKQLSPEYEAIAGGGRFTIVGNPDLEPETNLSFEAGFEYQQGIWSARAMAFQNNVDNLIQAVCVIRCSGAPGATWSYENVDEARIRGIEIGGGVELPWDMRLDANYTLLDPIDRATGERLPDRSRHAANATVSWSPLESLKTSLRVNYIGSQKTTTASGSQGAYTLVSVNGDYALNEHASLQFGIENIGDVRLADESGDYAFADEGRRYFLGLRAKF</sequence>